<dbReference type="PANTHER" id="PTHR46999">
    <property type="entry name" value="ALPHA-GLUCAN WATER DIKINASE 1, CHLOROPLASTIC-RELATED"/>
    <property type="match status" value="1"/>
</dbReference>
<evidence type="ECO:0000256" key="10">
    <source>
        <dbReference type="ARBA" id="ARBA00023277"/>
    </source>
</evidence>
<organism evidence="13 14">
    <name type="scientific">Polarella glacialis</name>
    <name type="common">Dinoflagellate</name>
    <dbReference type="NCBI Taxonomy" id="89957"/>
    <lineage>
        <taxon>Eukaryota</taxon>
        <taxon>Sar</taxon>
        <taxon>Alveolata</taxon>
        <taxon>Dinophyceae</taxon>
        <taxon>Suessiales</taxon>
        <taxon>Suessiaceae</taxon>
        <taxon>Polarella</taxon>
    </lineage>
</organism>
<keyword evidence="6" id="KW-0547">Nucleotide-binding</keyword>
<dbReference type="GO" id="GO:0046872">
    <property type="term" value="F:metal ion binding"/>
    <property type="evidence" value="ECO:0007669"/>
    <property type="project" value="UniProtKB-KW"/>
</dbReference>
<evidence type="ECO:0000256" key="11">
    <source>
        <dbReference type="SAM" id="MobiDB-lite"/>
    </source>
</evidence>
<accession>A0A813GN95</accession>
<dbReference type="GO" id="GO:0005524">
    <property type="term" value="F:ATP binding"/>
    <property type="evidence" value="ECO:0007669"/>
    <property type="project" value="UniProtKB-KW"/>
</dbReference>
<keyword evidence="8" id="KW-0067">ATP-binding</keyword>
<keyword evidence="4" id="KW-0808">Transferase</keyword>
<dbReference type="AlphaFoldDB" id="A0A813GN95"/>
<gene>
    <name evidence="13" type="ORF">PGLA1383_LOCUS43390</name>
</gene>
<dbReference type="GO" id="GO:2001070">
    <property type="term" value="F:starch binding"/>
    <property type="evidence" value="ECO:0007669"/>
    <property type="project" value="InterPro"/>
</dbReference>
<keyword evidence="14" id="KW-1185">Reference proteome</keyword>
<dbReference type="PANTHER" id="PTHR46999:SF1">
    <property type="entry name" value="ALPHA-GLUCAN WATER DIKINASE 1, CHLOROPLASTIC"/>
    <property type="match status" value="1"/>
</dbReference>
<evidence type="ECO:0000256" key="4">
    <source>
        <dbReference type="ARBA" id="ARBA00022679"/>
    </source>
</evidence>
<dbReference type="PROSITE" id="PS51166">
    <property type="entry name" value="CBM20"/>
    <property type="match status" value="2"/>
</dbReference>
<comment type="cofactor">
    <cofactor evidence="1">
        <name>Mg(2+)</name>
        <dbReference type="ChEBI" id="CHEBI:18420"/>
    </cofactor>
</comment>
<dbReference type="CDD" id="cd05467">
    <property type="entry name" value="CBM20"/>
    <property type="match status" value="1"/>
</dbReference>
<dbReference type="InterPro" id="IPR013783">
    <property type="entry name" value="Ig-like_fold"/>
</dbReference>
<feature type="domain" description="CBM20" evidence="12">
    <location>
        <begin position="153"/>
        <end position="254"/>
    </location>
</feature>
<dbReference type="GO" id="GO:0016301">
    <property type="term" value="F:kinase activity"/>
    <property type="evidence" value="ECO:0007669"/>
    <property type="project" value="UniProtKB-KW"/>
</dbReference>
<keyword evidence="9" id="KW-0460">Magnesium</keyword>
<dbReference type="InterPro" id="IPR002192">
    <property type="entry name" value="PPDK_AMP/ATP-bd"/>
</dbReference>
<feature type="domain" description="CBM20" evidence="12">
    <location>
        <begin position="1"/>
        <end position="102"/>
    </location>
</feature>
<feature type="region of interest" description="Disordered" evidence="11">
    <location>
        <begin position="349"/>
        <end position="368"/>
    </location>
</feature>
<evidence type="ECO:0000256" key="9">
    <source>
        <dbReference type="ARBA" id="ARBA00022842"/>
    </source>
</evidence>
<dbReference type="Gene3D" id="3.30.470.20">
    <property type="entry name" value="ATP-grasp fold, B domain"/>
    <property type="match status" value="1"/>
</dbReference>
<keyword evidence="7" id="KW-0418">Kinase</keyword>
<dbReference type="Pfam" id="PF01326">
    <property type="entry name" value="PPDK_N"/>
    <property type="match status" value="1"/>
</dbReference>
<feature type="compositionally biased region" description="Low complexity" evidence="11">
    <location>
        <begin position="234"/>
        <end position="243"/>
    </location>
</feature>
<proteinExistence type="inferred from homology"/>
<sequence>MNIEFEIECGATAPGDVVAVVGQEPELGAWDEKKGVKLDGTDFPLWRGQVQLPSRAPGSSVEYKYVILLKNGSARWEALDGNRVRLTDAGEICRWRDGRFGERAPLVETQSPAVQDGPKADSASPSASTSAPKTDSASQSANTSSPKTDSASPSATTSDELRLVVEVADTSPGDCVAVAGSWDWAAPPRKLDGSGFPLWTGCVPLKPGQVLEYKYLVLKKDGETCWEVLEGNRSLKSSNSTSSEQNDGKPNFPNMTSSKQKHGKANETVTNQGYGNSNGIIKDANSTIYGRVCLDYGTLEQRMAKRMDQPVVFDKDRDEQEHSHARTAPRTELEADWAVLERAVSSRAAAWPAQDDPHSMPPPTSVEEDSKAELKEIVAFEGRGAVTLCERFQLAQKLLERAPEGSAAPWTVLVWLRFSAARQLTWQRKSNTRPFLLSQAAEALSQLLAQRLAGAKGERRQLWRLLLVTVPRGGSGDQGQAIRDDILTIMGRWELKKRKGDFMEQWHQKLHNNTTPDDVHICEAYLLFLRSNGDLGQFYSHLEAHGIDRERLQTFERPILQEPIFFASIKNGLTNDLEKYLVVLKNVHSGADLEKSVDEAANGMNAGLRGILEAILAERGAGGNDRLVALLGAVAEARARATGANDRSRFYLDLALESHSRLLAERLSSGLALRGSALCTALLLEGLCRSVGGPELRAAFRDLAGGLGSGEGDYEALRAAAAAERARGAIAAAGDVFAALQPRAEALGAALRAVTPEKLPEPWAVTLFAEECTRGGAGFAASLVLTSYERRLREVLGGSPWQLVSVTPPQLGTLHVLPCMKGDLVIDAPSIILAEKLSGEEDPPEGTVAVLTPNAVDVLSHVAVRARTMGIFLATCFDEDVLAALRQLQGQPIRVAAKAGAVVFEQVVKDQLESQVGTPGVAKAAVVVVKPPPSSEVWVPEELLGTCPQAGAKSKNLSALRAALPKWILQPKSAVVPCGVLGRVFASPENVSAQSEHAALASQLDGVQPPEQLLQQLRRIIQGLKPPAALYSTLRAAVEAHGAAAGDSAWWTALTAVWASSWSDRAFQACSRSGIQTTDVAMAVLVQQLVPAEYSFVIHTVHPTGDPGDLYAEVVVGLGEVLVGNYAGRALSFSAPRDGSSPPKIVTLPSKGIALKGKGLIFRSDSNAEDLENFAGAGLFDSVAVQQQVEQILEYRGEKLVEDRAFQQTLLDGIAKLAMAVETAAGGKPQDIEGCYAAGQFYVVQTRPQA</sequence>
<protein>
    <recommendedName>
        <fullName evidence="12">CBM20 domain-containing protein</fullName>
    </recommendedName>
</protein>
<evidence type="ECO:0000256" key="7">
    <source>
        <dbReference type="ARBA" id="ARBA00022777"/>
    </source>
</evidence>
<dbReference type="Proteomes" id="UP000654075">
    <property type="component" value="Unassembled WGS sequence"/>
</dbReference>
<name>A0A813GN95_POLGL</name>
<dbReference type="Pfam" id="PF00686">
    <property type="entry name" value="CBM_20"/>
    <property type="match status" value="2"/>
</dbReference>
<evidence type="ECO:0000256" key="3">
    <source>
        <dbReference type="ARBA" id="ARBA00011738"/>
    </source>
</evidence>
<evidence type="ECO:0000256" key="8">
    <source>
        <dbReference type="ARBA" id="ARBA00022840"/>
    </source>
</evidence>
<dbReference type="InterPro" id="IPR002044">
    <property type="entry name" value="CBM20"/>
</dbReference>
<keyword evidence="10" id="KW-0119">Carbohydrate metabolism</keyword>
<dbReference type="Gene3D" id="3.30.1490.20">
    <property type="entry name" value="ATP-grasp fold, A domain"/>
    <property type="match status" value="1"/>
</dbReference>
<feature type="region of interest" description="Disordered" evidence="11">
    <location>
        <begin position="234"/>
        <end position="277"/>
    </location>
</feature>
<dbReference type="EMBL" id="CAJNNV010028972">
    <property type="protein sequence ID" value="CAE8626465.1"/>
    <property type="molecule type" value="Genomic_DNA"/>
</dbReference>
<feature type="region of interest" description="Disordered" evidence="11">
    <location>
        <begin position="104"/>
        <end position="158"/>
    </location>
</feature>
<evidence type="ECO:0000256" key="2">
    <source>
        <dbReference type="ARBA" id="ARBA00007837"/>
    </source>
</evidence>
<dbReference type="OrthoDB" id="6123450at2759"/>
<keyword evidence="5" id="KW-0479">Metal-binding</keyword>
<dbReference type="InterPro" id="IPR013784">
    <property type="entry name" value="Carb-bd-like_fold"/>
</dbReference>
<dbReference type="SUPFAM" id="SSF49452">
    <property type="entry name" value="Starch-binding domain-like"/>
    <property type="match status" value="2"/>
</dbReference>
<dbReference type="SUPFAM" id="SSF56059">
    <property type="entry name" value="Glutathione synthetase ATP-binding domain-like"/>
    <property type="match status" value="1"/>
</dbReference>
<dbReference type="Gene3D" id="2.60.40.10">
    <property type="entry name" value="Immunoglobulins"/>
    <property type="match status" value="2"/>
</dbReference>
<comment type="similarity">
    <text evidence="2">Belongs to the PEP-utilizing enzyme family.</text>
</comment>
<comment type="caution">
    <text evidence="13">The sequence shown here is derived from an EMBL/GenBank/DDBJ whole genome shotgun (WGS) entry which is preliminary data.</text>
</comment>
<evidence type="ECO:0000256" key="6">
    <source>
        <dbReference type="ARBA" id="ARBA00022741"/>
    </source>
</evidence>
<feature type="compositionally biased region" description="Polar residues" evidence="11">
    <location>
        <begin position="267"/>
        <end position="277"/>
    </location>
</feature>
<feature type="compositionally biased region" description="Low complexity" evidence="11">
    <location>
        <begin position="120"/>
        <end position="158"/>
    </location>
</feature>
<evidence type="ECO:0000256" key="1">
    <source>
        <dbReference type="ARBA" id="ARBA00001946"/>
    </source>
</evidence>
<reference evidence="13" key="1">
    <citation type="submission" date="2021-02" db="EMBL/GenBank/DDBJ databases">
        <authorList>
            <person name="Dougan E. K."/>
            <person name="Rhodes N."/>
            <person name="Thang M."/>
            <person name="Chan C."/>
        </authorList>
    </citation>
    <scope>NUCLEOTIDE SEQUENCE</scope>
</reference>
<evidence type="ECO:0000256" key="5">
    <source>
        <dbReference type="ARBA" id="ARBA00022723"/>
    </source>
</evidence>
<dbReference type="Pfam" id="PF22973">
    <property type="entry name" value="GWD1_pHisD"/>
    <property type="match status" value="1"/>
</dbReference>
<comment type="subunit">
    <text evidence="3">Homodimer.</text>
</comment>
<evidence type="ECO:0000313" key="14">
    <source>
        <dbReference type="Proteomes" id="UP000654075"/>
    </source>
</evidence>
<dbReference type="InterPro" id="IPR013815">
    <property type="entry name" value="ATP_grasp_subdomain_1"/>
</dbReference>
<dbReference type="InterPro" id="IPR054481">
    <property type="entry name" value="GWD1_pHisD"/>
</dbReference>
<evidence type="ECO:0000259" key="12">
    <source>
        <dbReference type="PROSITE" id="PS51166"/>
    </source>
</evidence>
<evidence type="ECO:0000313" key="13">
    <source>
        <dbReference type="EMBL" id="CAE8626465.1"/>
    </source>
</evidence>
<dbReference type="SMART" id="SM01065">
    <property type="entry name" value="CBM_2"/>
    <property type="match status" value="2"/>
</dbReference>